<evidence type="ECO:0000313" key="9">
    <source>
        <dbReference type="EMBL" id="GEP69866.1"/>
    </source>
</evidence>
<evidence type="ECO:0000259" key="8">
    <source>
        <dbReference type="PROSITE" id="PS50928"/>
    </source>
</evidence>
<dbReference type="PROSITE" id="PS50928">
    <property type="entry name" value="ABC_TM1"/>
    <property type="match status" value="1"/>
</dbReference>
<feature type="transmembrane region" description="Helical" evidence="7">
    <location>
        <begin position="40"/>
        <end position="58"/>
    </location>
</feature>
<dbReference type="EMBL" id="BKAL01000008">
    <property type="protein sequence ID" value="GEP69866.1"/>
    <property type="molecule type" value="Genomic_DNA"/>
</dbReference>
<dbReference type="Gene3D" id="1.10.3720.10">
    <property type="entry name" value="MetI-like"/>
    <property type="match status" value="1"/>
</dbReference>
<dbReference type="InterPro" id="IPR035906">
    <property type="entry name" value="MetI-like_sf"/>
</dbReference>
<dbReference type="RefSeq" id="WP_223203640.1">
    <property type="nucleotide sequence ID" value="NZ_BAABBJ010000001.1"/>
</dbReference>
<name>A0A512PFA8_9CELL</name>
<keyword evidence="2 7" id="KW-0813">Transport</keyword>
<reference evidence="9 10" key="1">
    <citation type="submission" date="2019-07" db="EMBL/GenBank/DDBJ databases">
        <title>Whole genome shotgun sequence of Cellulomonas soli NBRC 109434.</title>
        <authorList>
            <person name="Hosoyama A."/>
            <person name="Uohara A."/>
            <person name="Ohji S."/>
            <person name="Ichikawa N."/>
        </authorList>
    </citation>
    <scope>NUCLEOTIDE SEQUENCE [LARGE SCALE GENOMIC DNA]</scope>
    <source>
        <strain evidence="9 10">NBRC 109434</strain>
    </source>
</reference>
<dbReference type="AlphaFoldDB" id="A0A512PFA8"/>
<protein>
    <submittedName>
        <fullName evidence="9">Sugar ABC transporter permease</fullName>
    </submittedName>
</protein>
<dbReference type="PANTHER" id="PTHR43744:SF12">
    <property type="entry name" value="ABC TRANSPORTER PERMEASE PROTEIN MG189-RELATED"/>
    <property type="match status" value="1"/>
</dbReference>
<feature type="transmembrane region" description="Helical" evidence="7">
    <location>
        <begin position="265"/>
        <end position="286"/>
    </location>
</feature>
<evidence type="ECO:0000256" key="6">
    <source>
        <dbReference type="ARBA" id="ARBA00023136"/>
    </source>
</evidence>
<keyword evidence="3" id="KW-1003">Cell membrane</keyword>
<accession>A0A512PFA8</accession>
<evidence type="ECO:0000256" key="7">
    <source>
        <dbReference type="RuleBase" id="RU363032"/>
    </source>
</evidence>
<feature type="transmembrane region" description="Helical" evidence="7">
    <location>
        <begin position="165"/>
        <end position="186"/>
    </location>
</feature>
<evidence type="ECO:0000256" key="2">
    <source>
        <dbReference type="ARBA" id="ARBA00022448"/>
    </source>
</evidence>
<evidence type="ECO:0000256" key="1">
    <source>
        <dbReference type="ARBA" id="ARBA00004651"/>
    </source>
</evidence>
<dbReference type="Pfam" id="PF00528">
    <property type="entry name" value="BPD_transp_1"/>
    <property type="match status" value="1"/>
</dbReference>
<proteinExistence type="inferred from homology"/>
<feature type="transmembrane region" description="Helical" evidence="7">
    <location>
        <begin position="101"/>
        <end position="121"/>
    </location>
</feature>
<keyword evidence="4 7" id="KW-0812">Transmembrane</keyword>
<dbReference type="GO" id="GO:0005886">
    <property type="term" value="C:plasma membrane"/>
    <property type="evidence" value="ECO:0007669"/>
    <property type="project" value="UniProtKB-SubCell"/>
</dbReference>
<dbReference type="CDD" id="cd06261">
    <property type="entry name" value="TM_PBP2"/>
    <property type="match status" value="1"/>
</dbReference>
<organism evidence="9 10">
    <name type="scientific">Cellulomonas soli</name>
    <dbReference type="NCBI Taxonomy" id="931535"/>
    <lineage>
        <taxon>Bacteria</taxon>
        <taxon>Bacillati</taxon>
        <taxon>Actinomycetota</taxon>
        <taxon>Actinomycetes</taxon>
        <taxon>Micrococcales</taxon>
        <taxon>Cellulomonadaceae</taxon>
        <taxon>Cellulomonas</taxon>
    </lineage>
</organism>
<evidence type="ECO:0000313" key="10">
    <source>
        <dbReference type="Proteomes" id="UP000321798"/>
    </source>
</evidence>
<gene>
    <name evidence="9" type="ORF">CSO01_25810</name>
</gene>
<evidence type="ECO:0000256" key="5">
    <source>
        <dbReference type="ARBA" id="ARBA00022989"/>
    </source>
</evidence>
<keyword evidence="10" id="KW-1185">Reference proteome</keyword>
<feature type="domain" description="ABC transmembrane type-1" evidence="8">
    <location>
        <begin position="97"/>
        <end position="286"/>
    </location>
</feature>
<comment type="caution">
    <text evidence="9">The sequence shown here is derived from an EMBL/GenBank/DDBJ whole genome shotgun (WGS) entry which is preliminary data.</text>
</comment>
<comment type="subcellular location">
    <subcellularLocation>
        <location evidence="1 7">Cell membrane</location>
        <topology evidence="1 7">Multi-pass membrane protein</topology>
    </subcellularLocation>
</comment>
<dbReference type="Proteomes" id="UP000321798">
    <property type="component" value="Unassembled WGS sequence"/>
</dbReference>
<dbReference type="PANTHER" id="PTHR43744">
    <property type="entry name" value="ABC TRANSPORTER PERMEASE PROTEIN MG189-RELATED-RELATED"/>
    <property type="match status" value="1"/>
</dbReference>
<evidence type="ECO:0000256" key="4">
    <source>
        <dbReference type="ARBA" id="ARBA00022692"/>
    </source>
</evidence>
<feature type="transmembrane region" description="Helical" evidence="7">
    <location>
        <begin position="128"/>
        <end position="145"/>
    </location>
</feature>
<evidence type="ECO:0000256" key="3">
    <source>
        <dbReference type="ARBA" id="ARBA00022475"/>
    </source>
</evidence>
<dbReference type="SUPFAM" id="SSF161098">
    <property type="entry name" value="MetI-like"/>
    <property type="match status" value="1"/>
</dbReference>
<comment type="similarity">
    <text evidence="7">Belongs to the binding-protein-dependent transport system permease family.</text>
</comment>
<dbReference type="InterPro" id="IPR000515">
    <property type="entry name" value="MetI-like"/>
</dbReference>
<sequence length="301" mass="33781">MTSETTTTADHAAPAAARPPLRRRVVPRRVRIARATPPTIALWVLVALFAFPLIWFLLSSVKPGGELFRYPLTFLPETWTFDGYAEAWDRVDFGLYFRNTLLVATITTTLTVFFSAATGFALAKYKAWWINVLFICILATTMLPTEVILTPTFAVIRDLGLYDTLAGIIVPSIVTASGIFMFRQFFLTVPDELMDAARIDGARELTIFFRIMLPLAKPIAITLAIFSFQWRWNDYIWPLIVLSDPDRFTLQVALRSLVGAENIDWTVLLPASVISIVPLALLFLVAQRYVLSADLNSGLKD</sequence>
<dbReference type="GO" id="GO:0055085">
    <property type="term" value="P:transmembrane transport"/>
    <property type="evidence" value="ECO:0007669"/>
    <property type="project" value="InterPro"/>
</dbReference>
<keyword evidence="5 7" id="KW-1133">Transmembrane helix</keyword>
<keyword evidence="6 7" id="KW-0472">Membrane</keyword>
<feature type="transmembrane region" description="Helical" evidence="7">
    <location>
        <begin position="207"/>
        <end position="228"/>
    </location>
</feature>